<evidence type="ECO:0000313" key="2">
    <source>
        <dbReference type="Proteomes" id="UP000799777"/>
    </source>
</evidence>
<evidence type="ECO:0000313" key="1">
    <source>
        <dbReference type="EMBL" id="KAF2024746.1"/>
    </source>
</evidence>
<dbReference type="OrthoDB" id="3744583at2759"/>
<proteinExistence type="predicted"/>
<comment type="caution">
    <text evidence="1">The sequence shown here is derived from an EMBL/GenBank/DDBJ whole genome shotgun (WGS) entry which is preliminary data.</text>
</comment>
<accession>A0A9P4GZ58</accession>
<dbReference type="EMBL" id="ML978285">
    <property type="protein sequence ID" value="KAF2024746.1"/>
    <property type="molecule type" value="Genomic_DNA"/>
</dbReference>
<dbReference type="AlphaFoldDB" id="A0A9P4GZ58"/>
<keyword evidence="2" id="KW-1185">Reference proteome</keyword>
<gene>
    <name evidence="1" type="ORF">EK21DRAFT_117443</name>
</gene>
<name>A0A9P4GZ58_9PLEO</name>
<reference evidence="1" key="1">
    <citation type="journal article" date="2020" name="Stud. Mycol.">
        <title>101 Dothideomycetes genomes: a test case for predicting lifestyles and emergence of pathogens.</title>
        <authorList>
            <person name="Haridas S."/>
            <person name="Albert R."/>
            <person name="Binder M."/>
            <person name="Bloem J."/>
            <person name="Labutti K."/>
            <person name="Salamov A."/>
            <person name="Andreopoulos B."/>
            <person name="Baker S."/>
            <person name="Barry K."/>
            <person name="Bills G."/>
            <person name="Bluhm B."/>
            <person name="Cannon C."/>
            <person name="Castanera R."/>
            <person name="Culley D."/>
            <person name="Daum C."/>
            <person name="Ezra D."/>
            <person name="Gonzalez J."/>
            <person name="Henrissat B."/>
            <person name="Kuo A."/>
            <person name="Liang C."/>
            <person name="Lipzen A."/>
            <person name="Lutzoni F."/>
            <person name="Magnuson J."/>
            <person name="Mondo S."/>
            <person name="Nolan M."/>
            <person name="Ohm R."/>
            <person name="Pangilinan J."/>
            <person name="Park H.-J."/>
            <person name="Ramirez L."/>
            <person name="Alfaro M."/>
            <person name="Sun H."/>
            <person name="Tritt A."/>
            <person name="Yoshinaga Y."/>
            <person name="Zwiers L.-H."/>
            <person name="Turgeon B."/>
            <person name="Goodwin S."/>
            <person name="Spatafora J."/>
            <person name="Crous P."/>
            <person name="Grigoriev I."/>
        </authorList>
    </citation>
    <scope>NUCLEOTIDE SEQUENCE</scope>
    <source>
        <strain evidence="1">CBS 110217</strain>
    </source>
</reference>
<sequence length="67" mass="7596">MAKDASFRMCIAALLIIQIACWMLALADLFIPGKPRVILRTTMDVISQLFARKSSAMLLYRDFRAAF</sequence>
<protein>
    <submittedName>
        <fullName evidence="1">Uncharacterized protein</fullName>
    </submittedName>
</protein>
<dbReference type="Proteomes" id="UP000799777">
    <property type="component" value="Unassembled WGS sequence"/>
</dbReference>
<organism evidence="1 2">
    <name type="scientific">Setomelanomma holmii</name>
    <dbReference type="NCBI Taxonomy" id="210430"/>
    <lineage>
        <taxon>Eukaryota</taxon>
        <taxon>Fungi</taxon>
        <taxon>Dikarya</taxon>
        <taxon>Ascomycota</taxon>
        <taxon>Pezizomycotina</taxon>
        <taxon>Dothideomycetes</taxon>
        <taxon>Pleosporomycetidae</taxon>
        <taxon>Pleosporales</taxon>
        <taxon>Pleosporineae</taxon>
        <taxon>Phaeosphaeriaceae</taxon>
        <taxon>Setomelanomma</taxon>
    </lineage>
</organism>